<keyword evidence="9" id="KW-1185">Reference proteome</keyword>
<comment type="subcellular location">
    <subcellularLocation>
        <location evidence="1">Membrane</location>
    </subcellularLocation>
</comment>
<feature type="domain" description="G-protein coupled receptors family 1 profile" evidence="7">
    <location>
        <begin position="49"/>
        <end position="385"/>
    </location>
</feature>
<evidence type="ECO:0000259" key="7">
    <source>
        <dbReference type="PROSITE" id="PS50262"/>
    </source>
</evidence>
<dbReference type="PROSITE" id="PS50262">
    <property type="entry name" value="G_PROTEIN_RECEP_F1_2"/>
    <property type="match status" value="1"/>
</dbReference>
<organism evidence="9 10">
    <name type="scientific">Toxocara canis</name>
    <name type="common">Canine roundworm</name>
    <dbReference type="NCBI Taxonomy" id="6265"/>
    <lineage>
        <taxon>Eukaryota</taxon>
        <taxon>Metazoa</taxon>
        <taxon>Ecdysozoa</taxon>
        <taxon>Nematoda</taxon>
        <taxon>Chromadorea</taxon>
        <taxon>Rhabditida</taxon>
        <taxon>Spirurina</taxon>
        <taxon>Ascaridomorpha</taxon>
        <taxon>Ascaridoidea</taxon>
        <taxon>Toxocaridae</taxon>
        <taxon>Toxocara</taxon>
    </lineage>
</organism>
<dbReference type="SUPFAM" id="SSF81321">
    <property type="entry name" value="Family A G protein-coupled receptor-like"/>
    <property type="match status" value="1"/>
</dbReference>
<evidence type="ECO:0000256" key="1">
    <source>
        <dbReference type="ARBA" id="ARBA00004370"/>
    </source>
</evidence>
<evidence type="ECO:0000256" key="5">
    <source>
        <dbReference type="SAM" id="MobiDB-lite"/>
    </source>
</evidence>
<dbReference type="Pfam" id="PF10324">
    <property type="entry name" value="7TM_GPCR_Srw"/>
    <property type="match status" value="2"/>
</dbReference>
<dbReference type="EMBL" id="UYWY01020623">
    <property type="protein sequence ID" value="VDM42124.1"/>
    <property type="molecule type" value="Genomic_DNA"/>
</dbReference>
<keyword evidence="4 6" id="KW-0472">Membrane</keyword>
<evidence type="ECO:0000256" key="4">
    <source>
        <dbReference type="ARBA" id="ARBA00023136"/>
    </source>
</evidence>
<dbReference type="WBParaSite" id="TCNE_0001080301-mRNA-1">
    <property type="protein sequence ID" value="TCNE_0001080301-mRNA-1"/>
    <property type="gene ID" value="TCNE_0001080301"/>
</dbReference>
<evidence type="ECO:0000313" key="10">
    <source>
        <dbReference type="WBParaSite" id="TCNE_0001080301-mRNA-1"/>
    </source>
</evidence>
<sequence length="554" mass="62506">MNALDQCQTVIVQLPAESIVYEWLYGIHTFYRPIHTYLSIFMCAVGTICNFCNIVVLTRKQMRTPVNMILTAMACCDTVVLFSNLIYTTHYTFVAFANCHPRHWSYGWAMFLIAHAHLSLVGHSSSVWLSVMLALIRYMTLRSRGNMNGVQIGLRHSYMAIGFVVLFVAVMNAPNFLTYKIIEMRLNETCEIKDESVRYAPAYIPGVSDMAVQAYCLVFRMAFWISGTVFKVVPCLLLTLFVWLLMRILNEVKQNRIRLMKNSRPLSNGNSSKIQPDDDNTCRTPSKFVLFFDRGQDALCGILSGTVVFFCRQANHIRSGERTDRTTRMLLAIVFVFLVTEMPQGVMAVLSGMFSEEFRRHIYNNLGDILDLLSLCGACTTFIIYCSMSGQFRNEFRRVFLPSSVTCLSTKSDRRFSEPLVKSCYLRPSDGLNDNASTSDRSITMAVVESAGSVRKVTHAENVLPTSACTNSLTHISSLNSTDVSPTLRAPHSTAVDSQPPSTSTFHETLDDRSERVDEKTELLSDHGLALLTSDDTRLDKKQARLLEARYHIV</sequence>
<feature type="transmembrane region" description="Helical" evidence="6">
    <location>
        <begin position="329"/>
        <end position="349"/>
    </location>
</feature>
<dbReference type="PRINTS" id="PR00237">
    <property type="entry name" value="GPCRRHODOPSN"/>
</dbReference>
<gene>
    <name evidence="8" type="ORF">TCNE_LOCUS10803</name>
</gene>
<dbReference type="InterPro" id="IPR017452">
    <property type="entry name" value="GPCR_Rhodpsn_7TM"/>
</dbReference>
<dbReference type="Gene3D" id="1.20.1070.10">
    <property type="entry name" value="Rhodopsin 7-helix transmembrane proteins"/>
    <property type="match status" value="1"/>
</dbReference>
<dbReference type="GO" id="GO:0008528">
    <property type="term" value="F:G protein-coupled peptide receptor activity"/>
    <property type="evidence" value="ECO:0007669"/>
    <property type="project" value="InterPro"/>
</dbReference>
<dbReference type="GO" id="GO:0005886">
    <property type="term" value="C:plasma membrane"/>
    <property type="evidence" value="ECO:0007669"/>
    <property type="project" value="TreeGrafter"/>
</dbReference>
<dbReference type="SMART" id="SM01381">
    <property type="entry name" value="7TM_GPCR_Srsx"/>
    <property type="match status" value="1"/>
</dbReference>
<feature type="transmembrane region" description="Helical" evidence="6">
    <location>
        <begin position="68"/>
        <end position="87"/>
    </location>
</feature>
<dbReference type="InterPro" id="IPR019427">
    <property type="entry name" value="7TM_GPCR_serpentine_rcpt_Srw"/>
</dbReference>
<feature type="compositionally biased region" description="Polar residues" evidence="5">
    <location>
        <begin position="495"/>
        <end position="507"/>
    </location>
</feature>
<feature type="transmembrane region" description="Helical" evidence="6">
    <location>
        <begin position="107"/>
        <end position="136"/>
    </location>
</feature>
<feature type="transmembrane region" description="Helical" evidence="6">
    <location>
        <begin position="369"/>
        <end position="388"/>
    </location>
</feature>
<name>A0A183UQN3_TOXCA</name>
<evidence type="ECO:0000256" key="3">
    <source>
        <dbReference type="ARBA" id="ARBA00022989"/>
    </source>
</evidence>
<reference evidence="10" key="1">
    <citation type="submission" date="2016-06" db="UniProtKB">
        <authorList>
            <consortium name="WormBaseParasite"/>
        </authorList>
    </citation>
    <scope>IDENTIFICATION</scope>
</reference>
<dbReference type="InterPro" id="IPR000276">
    <property type="entry name" value="GPCR_Rhodpsn"/>
</dbReference>
<evidence type="ECO:0000313" key="8">
    <source>
        <dbReference type="EMBL" id="VDM42124.1"/>
    </source>
</evidence>
<dbReference type="AlphaFoldDB" id="A0A183UQN3"/>
<feature type="transmembrane region" description="Helical" evidence="6">
    <location>
        <begin position="157"/>
        <end position="177"/>
    </location>
</feature>
<evidence type="ECO:0000256" key="2">
    <source>
        <dbReference type="ARBA" id="ARBA00022692"/>
    </source>
</evidence>
<feature type="region of interest" description="Disordered" evidence="5">
    <location>
        <begin position="484"/>
        <end position="512"/>
    </location>
</feature>
<feature type="transmembrane region" description="Helical" evidence="6">
    <location>
        <begin position="221"/>
        <end position="246"/>
    </location>
</feature>
<protein>
    <submittedName>
        <fullName evidence="10">G_PROTEIN_RECEP_F1_2 domain-containing protein</fullName>
    </submittedName>
</protein>
<proteinExistence type="predicted"/>
<accession>A0A183UQN3</accession>
<evidence type="ECO:0000313" key="9">
    <source>
        <dbReference type="Proteomes" id="UP000050794"/>
    </source>
</evidence>
<evidence type="ECO:0000256" key="6">
    <source>
        <dbReference type="SAM" id="Phobius"/>
    </source>
</evidence>
<reference evidence="8 9" key="2">
    <citation type="submission" date="2018-11" db="EMBL/GenBank/DDBJ databases">
        <authorList>
            <consortium name="Pathogen Informatics"/>
        </authorList>
    </citation>
    <scope>NUCLEOTIDE SEQUENCE [LARGE SCALE GENOMIC DNA]</scope>
</reference>
<keyword evidence="2 6" id="KW-0812">Transmembrane</keyword>
<dbReference type="InterPro" id="IPR053219">
    <property type="entry name" value="GPCR_Dmsr-1"/>
</dbReference>
<dbReference type="CDD" id="cd14978">
    <property type="entry name" value="7tmA_FMRFamide_R-like"/>
    <property type="match status" value="1"/>
</dbReference>
<feature type="transmembrane region" description="Helical" evidence="6">
    <location>
        <begin position="34"/>
        <end position="56"/>
    </location>
</feature>
<keyword evidence="3 6" id="KW-1133">Transmembrane helix</keyword>
<dbReference type="PANTHER" id="PTHR46273">
    <property type="entry name" value="MYOSUPPRESSIN RECEPTOR 1, ISOFORM B-RELATED"/>
    <property type="match status" value="1"/>
</dbReference>
<dbReference type="PANTHER" id="PTHR46273:SF14">
    <property type="entry name" value="G-PROTEIN COUPLED RECEPTOR DMSR-1"/>
    <property type="match status" value="1"/>
</dbReference>
<dbReference type="Proteomes" id="UP000050794">
    <property type="component" value="Unassembled WGS sequence"/>
</dbReference>